<evidence type="ECO:0000313" key="8">
    <source>
        <dbReference type="EMBL" id="GBF91158.1"/>
    </source>
</evidence>
<dbReference type="FunCoup" id="A0A2V0NU20">
    <property type="interactions" value="1694"/>
</dbReference>
<evidence type="ECO:0000256" key="2">
    <source>
        <dbReference type="ARBA" id="ARBA00006378"/>
    </source>
</evidence>
<comment type="similarity">
    <text evidence="2 7">Belongs to the Mediator complex subunit 31 family.</text>
</comment>
<reference evidence="8 9" key="1">
    <citation type="journal article" date="2018" name="Sci. Rep.">
        <title>Raphidocelis subcapitata (=Pseudokirchneriella subcapitata) provides an insight into genome evolution and environmental adaptations in the Sphaeropleales.</title>
        <authorList>
            <person name="Suzuki S."/>
            <person name="Yamaguchi H."/>
            <person name="Nakajima N."/>
            <person name="Kawachi M."/>
        </authorList>
    </citation>
    <scope>NUCLEOTIDE SEQUENCE [LARGE SCALE GENOMIC DNA]</scope>
    <source>
        <strain evidence="8 9">NIES-35</strain>
    </source>
</reference>
<comment type="function">
    <text evidence="7">Component of the Mediator complex, a coactivator involved in the regulated transcription of nearly all RNA polymerase II-dependent genes. Mediator functions as a bridge to convey information from gene-specific regulatory proteins to the basal RNA polymerase II transcription machinery. Mediator is recruited to promoters by direct interactions with regulatory proteins and serves as a scaffold for the assembly of a functional preinitiation complex with RNA polymerase II and the general transcription factors.</text>
</comment>
<dbReference type="OrthoDB" id="10257739at2759"/>
<dbReference type="AlphaFoldDB" id="A0A2V0NU20"/>
<keyword evidence="6 7" id="KW-0539">Nucleus</keyword>
<evidence type="ECO:0000313" key="9">
    <source>
        <dbReference type="Proteomes" id="UP000247498"/>
    </source>
</evidence>
<sequence length="168" mass="18180">MEVDTPDGPSTSGHDPAALAAAAAATGCDARTRFVLELEFIQCLANPQYLNWLAQNRYLDDPAFKNYLRYLEYWRQPQYARYIKFPHCLLMLDLLRSDAFCRAVAVAQVADDIHAQQFYHWQHYRANRVREGTAALDAPAAGPRAAAAAGAGAAAAAAPTAAAAGRAG</sequence>
<comment type="subunit">
    <text evidence="7">Component of the Mediator complex.</text>
</comment>
<evidence type="ECO:0000256" key="1">
    <source>
        <dbReference type="ARBA" id="ARBA00004123"/>
    </source>
</evidence>
<evidence type="ECO:0000256" key="5">
    <source>
        <dbReference type="ARBA" id="ARBA00023163"/>
    </source>
</evidence>
<gene>
    <name evidence="8" type="ORF">Rsub_04827</name>
</gene>
<evidence type="ECO:0000256" key="4">
    <source>
        <dbReference type="ARBA" id="ARBA00023159"/>
    </source>
</evidence>
<accession>A0A2V0NU20</accession>
<dbReference type="PANTHER" id="PTHR13186">
    <property type="entry name" value="MEDIATOR OF RNA POLYMERASE II TRANSCRIPTION SUBUNIT 31"/>
    <property type="match status" value="1"/>
</dbReference>
<dbReference type="Pfam" id="PF05669">
    <property type="entry name" value="Med31"/>
    <property type="match status" value="1"/>
</dbReference>
<dbReference type="GO" id="GO:0003712">
    <property type="term" value="F:transcription coregulator activity"/>
    <property type="evidence" value="ECO:0007669"/>
    <property type="project" value="InterPro"/>
</dbReference>
<dbReference type="GO" id="GO:0016592">
    <property type="term" value="C:mediator complex"/>
    <property type="evidence" value="ECO:0007669"/>
    <property type="project" value="InterPro"/>
</dbReference>
<dbReference type="EMBL" id="BDRX01000022">
    <property type="protein sequence ID" value="GBF91158.1"/>
    <property type="molecule type" value="Genomic_DNA"/>
</dbReference>
<dbReference type="Proteomes" id="UP000247498">
    <property type="component" value="Unassembled WGS sequence"/>
</dbReference>
<evidence type="ECO:0000256" key="3">
    <source>
        <dbReference type="ARBA" id="ARBA00023015"/>
    </source>
</evidence>
<name>A0A2V0NU20_9CHLO</name>
<comment type="subcellular location">
    <subcellularLocation>
        <location evidence="1 7">Nucleus</location>
    </subcellularLocation>
</comment>
<keyword evidence="3 7" id="KW-0805">Transcription regulation</keyword>
<organism evidence="8 9">
    <name type="scientific">Raphidocelis subcapitata</name>
    <dbReference type="NCBI Taxonomy" id="307507"/>
    <lineage>
        <taxon>Eukaryota</taxon>
        <taxon>Viridiplantae</taxon>
        <taxon>Chlorophyta</taxon>
        <taxon>core chlorophytes</taxon>
        <taxon>Chlorophyceae</taxon>
        <taxon>CS clade</taxon>
        <taxon>Sphaeropleales</taxon>
        <taxon>Selenastraceae</taxon>
        <taxon>Raphidocelis</taxon>
    </lineage>
</organism>
<proteinExistence type="inferred from homology"/>
<keyword evidence="9" id="KW-1185">Reference proteome</keyword>
<dbReference type="Gene3D" id="1.10.10.1340">
    <property type="entry name" value="Mediator of RNA polymerase II, submodule Med31 (Soh1)"/>
    <property type="match status" value="1"/>
</dbReference>
<keyword evidence="5 7" id="KW-0804">Transcription</keyword>
<dbReference type="STRING" id="307507.A0A2V0NU20"/>
<evidence type="ECO:0000256" key="7">
    <source>
        <dbReference type="RuleBase" id="RU364129"/>
    </source>
</evidence>
<comment type="caution">
    <text evidence="8">The sequence shown here is derived from an EMBL/GenBank/DDBJ whole genome shotgun (WGS) entry which is preliminary data.</text>
</comment>
<keyword evidence="4 7" id="KW-0010">Activator</keyword>
<dbReference type="FunFam" id="1.10.10.1340:FF:000001">
    <property type="entry name" value="Mediator of RNA polymerase II transcription subunit 31"/>
    <property type="match status" value="1"/>
</dbReference>
<dbReference type="InterPro" id="IPR008831">
    <property type="entry name" value="Mediator_Med31"/>
</dbReference>
<evidence type="ECO:0000256" key="6">
    <source>
        <dbReference type="ARBA" id="ARBA00023242"/>
    </source>
</evidence>
<dbReference type="InParanoid" id="A0A2V0NU20"/>
<dbReference type="InterPro" id="IPR038089">
    <property type="entry name" value="Med31_sf"/>
</dbReference>
<dbReference type="GO" id="GO:0006355">
    <property type="term" value="P:regulation of DNA-templated transcription"/>
    <property type="evidence" value="ECO:0007669"/>
    <property type="project" value="InterPro"/>
</dbReference>
<protein>
    <recommendedName>
        <fullName evidence="7">Mediator of RNA polymerase II transcription subunit 31</fullName>
    </recommendedName>
</protein>